<feature type="transmembrane region" description="Helical" evidence="13">
    <location>
        <begin position="21"/>
        <end position="40"/>
    </location>
</feature>
<dbReference type="GO" id="GO:0000155">
    <property type="term" value="F:phosphorelay sensor kinase activity"/>
    <property type="evidence" value="ECO:0007669"/>
    <property type="project" value="InterPro"/>
</dbReference>
<feature type="coiled-coil region" evidence="12">
    <location>
        <begin position="274"/>
        <end position="304"/>
    </location>
</feature>
<keyword evidence="10" id="KW-0902">Two-component regulatory system</keyword>
<feature type="transmembrane region" description="Helical" evidence="13">
    <location>
        <begin position="83"/>
        <end position="105"/>
    </location>
</feature>
<evidence type="ECO:0000256" key="7">
    <source>
        <dbReference type="ARBA" id="ARBA00022741"/>
    </source>
</evidence>
<dbReference type="InterPro" id="IPR004358">
    <property type="entry name" value="Sig_transdc_His_kin-like_C"/>
</dbReference>
<comment type="subcellular location">
    <subcellularLocation>
        <location evidence="2">Cell membrane</location>
    </subcellularLocation>
</comment>
<dbReference type="InterPro" id="IPR003594">
    <property type="entry name" value="HATPase_dom"/>
</dbReference>
<dbReference type="InterPro" id="IPR005467">
    <property type="entry name" value="His_kinase_dom"/>
</dbReference>
<evidence type="ECO:0000256" key="13">
    <source>
        <dbReference type="SAM" id="Phobius"/>
    </source>
</evidence>
<dbReference type="SMART" id="SM00388">
    <property type="entry name" value="HisKA"/>
    <property type="match status" value="1"/>
</dbReference>
<dbReference type="Pfam" id="PF00512">
    <property type="entry name" value="HisKA"/>
    <property type="match status" value="1"/>
</dbReference>
<keyword evidence="5" id="KW-0597">Phosphoprotein</keyword>
<dbReference type="PROSITE" id="PS50109">
    <property type="entry name" value="HIS_KIN"/>
    <property type="match status" value="1"/>
</dbReference>
<keyword evidence="12" id="KW-0175">Coiled coil</keyword>
<evidence type="ECO:0000256" key="3">
    <source>
        <dbReference type="ARBA" id="ARBA00012438"/>
    </source>
</evidence>
<name>A0A4Y7REW9_9FIRM</name>
<comment type="caution">
    <text evidence="15">The sequence shown here is derived from an EMBL/GenBank/DDBJ whole genome shotgun (WGS) entry which is preliminary data.</text>
</comment>
<dbReference type="InterPro" id="IPR036890">
    <property type="entry name" value="HATPase_C_sf"/>
</dbReference>
<feature type="transmembrane region" description="Helical" evidence="13">
    <location>
        <begin position="150"/>
        <end position="173"/>
    </location>
</feature>
<evidence type="ECO:0000256" key="11">
    <source>
        <dbReference type="ARBA" id="ARBA00023136"/>
    </source>
</evidence>
<protein>
    <recommendedName>
        <fullName evidence="3">histidine kinase</fullName>
        <ecNumber evidence="3">2.7.13.3</ecNumber>
    </recommendedName>
</protein>
<dbReference type="EMBL" id="QFGA01000001">
    <property type="protein sequence ID" value="TEB07555.1"/>
    <property type="molecule type" value="Genomic_DNA"/>
</dbReference>
<dbReference type="PRINTS" id="PR00344">
    <property type="entry name" value="BCTRLSENSOR"/>
</dbReference>
<dbReference type="InterPro" id="IPR033425">
    <property type="entry name" value="MASE3"/>
</dbReference>
<keyword evidence="13" id="KW-0812">Transmembrane</keyword>
<keyword evidence="9" id="KW-0067">ATP-binding</keyword>
<dbReference type="Gene3D" id="3.30.565.10">
    <property type="entry name" value="Histidine kinase-like ATPase, C-terminal domain"/>
    <property type="match status" value="1"/>
</dbReference>
<accession>A0A4Y7REW9</accession>
<keyword evidence="13" id="KW-1133">Transmembrane helix</keyword>
<evidence type="ECO:0000256" key="4">
    <source>
        <dbReference type="ARBA" id="ARBA00022475"/>
    </source>
</evidence>
<keyword evidence="7" id="KW-0547">Nucleotide-binding</keyword>
<evidence type="ECO:0000256" key="2">
    <source>
        <dbReference type="ARBA" id="ARBA00004236"/>
    </source>
</evidence>
<dbReference type="EC" id="2.7.13.3" evidence="3"/>
<evidence type="ECO:0000256" key="9">
    <source>
        <dbReference type="ARBA" id="ARBA00022840"/>
    </source>
</evidence>
<dbReference type="Pfam" id="PF02518">
    <property type="entry name" value="HATPase_c"/>
    <property type="match status" value="1"/>
</dbReference>
<dbReference type="PANTHER" id="PTHR43711:SF1">
    <property type="entry name" value="HISTIDINE KINASE 1"/>
    <property type="match status" value="1"/>
</dbReference>
<organism evidence="15 16">
    <name type="scientific">Pelotomaculum schinkii</name>
    <dbReference type="NCBI Taxonomy" id="78350"/>
    <lineage>
        <taxon>Bacteria</taxon>
        <taxon>Bacillati</taxon>
        <taxon>Bacillota</taxon>
        <taxon>Clostridia</taxon>
        <taxon>Eubacteriales</taxon>
        <taxon>Desulfotomaculaceae</taxon>
        <taxon>Pelotomaculum</taxon>
    </lineage>
</organism>
<dbReference type="PANTHER" id="PTHR43711">
    <property type="entry name" value="TWO-COMPONENT HISTIDINE KINASE"/>
    <property type="match status" value="1"/>
</dbReference>
<dbReference type="GO" id="GO:0005886">
    <property type="term" value="C:plasma membrane"/>
    <property type="evidence" value="ECO:0007669"/>
    <property type="project" value="UniProtKB-SubCell"/>
</dbReference>
<dbReference type="SUPFAM" id="SSF47384">
    <property type="entry name" value="Homodimeric domain of signal transducing histidine kinase"/>
    <property type="match status" value="1"/>
</dbReference>
<dbReference type="CDD" id="cd16922">
    <property type="entry name" value="HATPase_EvgS-ArcB-TorS-like"/>
    <property type="match status" value="1"/>
</dbReference>
<dbReference type="GO" id="GO:0005524">
    <property type="term" value="F:ATP binding"/>
    <property type="evidence" value="ECO:0007669"/>
    <property type="project" value="UniProtKB-KW"/>
</dbReference>
<dbReference type="AlphaFoldDB" id="A0A4Y7REW9"/>
<dbReference type="Proteomes" id="UP000298324">
    <property type="component" value="Unassembled WGS sequence"/>
</dbReference>
<gene>
    <name evidence="15" type="primary">barA</name>
    <name evidence="15" type="ORF">Psch_01110</name>
</gene>
<feature type="domain" description="Histidine kinase" evidence="14">
    <location>
        <begin position="304"/>
        <end position="525"/>
    </location>
</feature>
<dbReference type="CDD" id="cd00082">
    <property type="entry name" value="HisKA"/>
    <property type="match status" value="1"/>
</dbReference>
<dbReference type="SMART" id="SM00387">
    <property type="entry name" value="HATPase_c"/>
    <property type="match status" value="1"/>
</dbReference>
<dbReference type="InterPro" id="IPR003661">
    <property type="entry name" value="HisK_dim/P_dom"/>
</dbReference>
<proteinExistence type="predicted"/>
<dbReference type="FunFam" id="3.30.565.10:FF:000023">
    <property type="entry name" value="PAS domain-containing sensor histidine kinase"/>
    <property type="match status" value="1"/>
</dbReference>
<evidence type="ECO:0000313" key="16">
    <source>
        <dbReference type="Proteomes" id="UP000298324"/>
    </source>
</evidence>
<keyword evidence="16" id="KW-1185">Reference proteome</keyword>
<evidence type="ECO:0000256" key="8">
    <source>
        <dbReference type="ARBA" id="ARBA00022777"/>
    </source>
</evidence>
<evidence type="ECO:0000256" key="10">
    <source>
        <dbReference type="ARBA" id="ARBA00023012"/>
    </source>
</evidence>
<keyword evidence="8 15" id="KW-0418">Kinase</keyword>
<dbReference type="SUPFAM" id="SSF55874">
    <property type="entry name" value="ATPase domain of HSP90 chaperone/DNA topoisomerase II/histidine kinase"/>
    <property type="match status" value="1"/>
</dbReference>
<keyword evidence="6 15" id="KW-0808">Transferase</keyword>
<sequence length="533" mass="58649">MFTAGLVKERVLTDKSFLPKLALSVLFFLFLTFLAGRFYVVVNKDVYPGVHMVMEFVGIIVAVCSSLMSWYDYKYKHELRMLILCLTFGGVALIEFAHAVSYLGMPAFITPNSVNKASTYWIIFNLLLSSGLVAAIFCGSKVKKVGQVTLLLTSFSLATLVLIVAVALFLPILPPMYNPVAGSQTQIKVILEYVVIFLLLLAAAKLLQKKQVAKQDYYLCLALVLGALSEVAFTFYSNAYDVYNLLGHVFKVFSYAFIFKALSDEAVGMLYETNSKLAEQRELLAHANRQLQEQDRLKDEFLANTNHELRTPLSAIIAFTELLMDPAAGELNDLQKDYLNEINDSGKELLVRINGFLDLSKIAAGKTVVYKEEFLVAELIEDIVRRMAPLFQNKGVVLETIPCPGGIKVLADKDKAGQVLTNLMSNALKFTAPNGIVIVEAGLEEATDSVNISVKDSGIGIDERDLEKIFNPFYQVDGAASRNFGGTGIGLTLAKKLVELNGGNITVSSRRSQGSVFTFTLPVAGREILGEVF</sequence>
<reference evidence="15 16" key="1">
    <citation type="journal article" date="2018" name="Environ. Microbiol.">
        <title>Novel energy conservation strategies and behaviour of Pelotomaculum schinkii driving syntrophic propionate catabolism.</title>
        <authorList>
            <person name="Hidalgo-Ahumada C.A.P."/>
            <person name="Nobu M.K."/>
            <person name="Narihiro T."/>
            <person name="Tamaki H."/>
            <person name="Liu W.T."/>
            <person name="Kamagata Y."/>
            <person name="Stams A.J.M."/>
            <person name="Imachi H."/>
            <person name="Sousa D.Z."/>
        </authorList>
    </citation>
    <scope>NUCLEOTIDE SEQUENCE [LARGE SCALE GENOMIC DNA]</scope>
    <source>
        <strain evidence="15 16">HH</strain>
    </source>
</reference>
<dbReference type="InterPro" id="IPR036097">
    <property type="entry name" value="HisK_dim/P_sf"/>
</dbReference>
<dbReference type="InterPro" id="IPR050736">
    <property type="entry name" value="Sensor_HK_Regulatory"/>
</dbReference>
<feature type="transmembrane region" description="Helical" evidence="13">
    <location>
        <begin position="117"/>
        <end position="138"/>
    </location>
</feature>
<keyword evidence="11 13" id="KW-0472">Membrane</keyword>
<evidence type="ECO:0000256" key="1">
    <source>
        <dbReference type="ARBA" id="ARBA00000085"/>
    </source>
</evidence>
<feature type="transmembrane region" description="Helical" evidence="13">
    <location>
        <begin position="216"/>
        <end position="236"/>
    </location>
</feature>
<feature type="transmembrane region" description="Helical" evidence="13">
    <location>
        <begin position="185"/>
        <end position="204"/>
    </location>
</feature>
<dbReference type="RefSeq" id="WP_190239415.1">
    <property type="nucleotide sequence ID" value="NZ_QFGA01000001.1"/>
</dbReference>
<evidence type="ECO:0000256" key="6">
    <source>
        <dbReference type="ARBA" id="ARBA00022679"/>
    </source>
</evidence>
<evidence type="ECO:0000256" key="5">
    <source>
        <dbReference type="ARBA" id="ARBA00022553"/>
    </source>
</evidence>
<feature type="transmembrane region" description="Helical" evidence="13">
    <location>
        <begin position="52"/>
        <end position="71"/>
    </location>
</feature>
<comment type="catalytic activity">
    <reaction evidence="1">
        <text>ATP + protein L-histidine = ADP + protein N-phospho-L-histidine.</text>
        <dbReference type="EC" id="2.7.13.3"/>
    </reaction>
</comment>
<evidence type="ECO:0000256" key="12">
    <source>
        <dbReference type="SAM" id="Coils"/>
    </source>
</evidence>
<keyword evidence="4" id="KW-1003">Cell membrane</keyword>
<dbReference type="Pfam" id="PF17159">
    <property type="entry name" value="MASE3"/>
    <property type="match status" value="1"/>
</dbReference>
<dbReference type="Gene3D" id="1.10.287.130">
    <property type="match status" value="1"/>
</dbReference>
<evidence type="ECO:0000313" key="15">
    <source>
        <dbReference type="EMBL" id="TEB07555.1"/>
    </source>
</evidence>
<evidence type="ECO:0000259" key="14">
    <source>
        <dbReference type="PROSITE" id="PS50109"/>
    </source>
</evidence>